<protein>
    <submittedName>
        <fullName evidence="9">Serine protease AprX</fullName>
    </submittedName>
</protein>
<comment type="similarity">
    <text evidence="1 6 7">Belongs to the peptidase S8 family.</text>
</comment>
<name>A0A238ZW86_9FIRM</name>
<feature type="active site" description="Charge relay system" evidence="5 6">
    <location>
        <position position="148"/>
    </location>
</feature>
<reference evidence="9 10" key="1">
    <citation type="submission" date="2017-06" db="EMBL/GenBank/DDBJ databases">
        <authorList>
            <person name="Kim H.J."/>
            <person name="Triplett B.A."/>
        </authorList>
    </citation>
    <scope>NUCLEOTIDE SEQUENCE [LARGE SCALE GENOMIC DNA]</scope>
    <source>
        <strain evidence="9 10">SCA</strain>
    </source>
</reference>
<feature type="active site" description="Charge relay system" evidence="5 6">
    <location>
        <position position="372"/>
    </location>
</feature>
<evidence type="ECO:0000256" key="2">
    <source>
        <dbReference type="ARBA" id="ARBA00022670"/>
    </source>
</evidence>
<evidence type="ECO:0000313" key="9">
    <source>
        <dbReference type="EMBL" id="SNR87677.1"/>
    </source>
</evidence>
<dbReference type="InterPro" id="IPR023827">
    <property type="entry name" value="Peptidase_S8_Asp-AS"/>
</dbReference>
<keyword evidence="4 6" id="KW-0720">Serine protease</keyword>
<dbReference type="Gene3D" id="3.30.70.80">
    <property type="entry name" value="Peptidase S8 propeptide/proteinase inhibitor I9"/>
    <property type="match status" value="1"/>
</dbReference>
<dbReference type="EMBL" id="FZOJ01000001">
    <property type="protein sequence ID" value="SNR87677.1"/>
    <property type="molecule type" value="Genomic_DNA"/>
</dbReference>
<evidence type="ECO:0000256" key="4">
    <source>
        <dbReference type="ARBA" id="ARBA00022825"/>
    </source>
</evidence>
<dbReference type="PROSITE" id="PS00138">
    <property type="entry name" value="SUBTILASE_SER"/>
    <property type="match status" value="1"/>
</dbReference>
<dbReference type="Gene3D" id="3.40.50.200">
    <property type="entry name" value="Peptidase S8/S53 domain"/>
    <property type="match status" value="1"/>
</dbReference>
<sequence length="437" mass="47634">MIFHKVSWIRSHRHKFCPTLRTMALEWYRPVNYVPCFIQKYFRIFKQSFRKIPVIVETNELGKMNQSVESLATSIGCKIDRKLHTINAFSTKVNAKTLELLAQNNNVKKIWYDREVKTLLDVASPTVGSTPLWNNNITGKDVVVVVMDTGIYEHPDLSGRIIAFKDFVNQKSHPYDDNGHGTHVAGDIAANGSQSNGNYRGPAPEAQLIGVKVLNKIGSGSLSVVIEGLQWCIDNKESLSIRVINMSLGAETTMPYSEDPVCMAVANAWEAGIVVCAAAGNSGPQNNTINSPGIHPSVITVGALDDRNTVSLEDDSVADFSSRGPTIDGFEKPDIIAPGTDIISLRSPNSMLDKQNKQARIDEWYTSLSGTSMATPVCSGVIAQILQVNPSLTPDQVKELLIHTANPLEDVDANSQGAGIINVKNAIGLSKNSITIH</sequence>
<evidence type="ECO:0000256" key="1">
    <source>
        <dbReference type="ARBA" id="ARBA00011073"/>
    </source>
</evidence>
<gene>
    <name evidence="9" type="ORF">SAMN05446037_1001177</name>
</gene>
<dbReference type="OrthoDB" id="9798386at2"/>
<dbReference type="InterPro" id="IPR022398">
    <property type="entry name" value="Peptidase_S8_His-AS"/>
</dbReference>
<dbReference type="InterPro" id="IPR036852">
    <property type="entry name" value="Peptidase_S8/S53_dom_sf"/>
</dbReference>
<dbReference type="RefSeq" id="WP_089280968.1">
    <property type="nucleotide sequence ID" value="NZ_FZOJ01000001.1"/>
</dbReference>
<dbReference type="InterPro" id="IPR050131">
    <property type="entry name" value="Peptidase_S8_subtilisin-like"/>
</dbReference>
<dbReference type="Proteomes" id="UP000198304">
    <property type="component" value="Unassembled WGS sequence"/>
</dbReference>
<keyword evidence="10" id="KW-1185">Reference proteome</keyword>
<dbReference type="SUPFAM" id="SSF52743">
    <property type="entry name" value="Subtilisin-like"/>
    <property type="match status" value="1"/>
</dbReference>
<dbReference type="PRINTS" id="PR00723">
    <property type="entry name" value="SUBTILISIN"/>
</dbReference>
<dbReference type="Pfam" id="PF00082">
    <property type="entry name" value="Peptidase_S8"/>
    <property type="match status" value="1"/>
</dbReference>
<keyword evidence="3 6" id="KW-0378">Hydrolase</keyword>
<keyword evidence="2 6" id="KW-0645">Protease</keyword>
<dbReference type="PROSITE" id="PS51892">
    <property type="entry name" value="SUBTILASE"/>
    <property type="match status" value="1"/>
</dbReference>
<accession>A0A238ZW86</accession>
<dbReference type="PANTHER" id="PTHR43806">
    <property type="entry name" value="PEPTIDASE S8"/>
    <property type="match status" value="1"/>
</dbReference>
<dbReference type="PROSITE" id="PS00136">
    <property type="entry name" value="SUBTILASE_ASP"/>
    <property type="match status" value="1"/>
</dbReference>
<evidence type="ECO:0000256" key="6">
    <source>
        <dbReference type="PROSITE-ProRule" id="PRU01240"/>
    </source>
</evidence>
<dbReference type="InterPro" id="IPR037045">
    <property type="entry name" value="S8pro/Inhibitor_I9_sf"/>
</dbReference>
<evidence type="ECO:0000256" key="5">
    <source>
        <dbReference type="PIRSR" id="PIRSR615500-1"/>
    </source>
</evidence>
<dbReference type="GO" id="GO:0004252">
    <property type="term" value="F:serine-type endopeptidase activity"/>
    <property type="evidence" value="ECO:0007669"/>
    <property type="project" value="UniProtKB-UniRule"/>
</dbReference>
<evidence type="ECO:0000256" key="7">
    <source>
        <dbReference type="RuleBase" id="RU003355"/>
    </source>
</evidence>
<feature type="domain" description="Peptidase S8/S53" evidence="8">
    <location>
        <begin position="139"/>
        <end position="419"/>
    </location>
</feature>
<proteinExistence type="inferred from homology"/>
<dbReference type="PROSITE" id="PS00137">
    <property type="entry name" value="SUBTILASE_HIS"/>
    <property type="match status" value="1"/>
</dbReference>
<feature type="active site" description="Charge relay system" evidence="5 6">
    <location>
        <position position="180"/>
    </location>
</feature>
<dbReference type="InterPro" id="IPR000209">
    <property type="entry name" value="Peptidase_S8/S53_dom"/>
</dbReference>
<organism evidence="9 10">
    <name type="scientific">Anaerovirgula multivorans</name>
    <dbReference type="NCBI Taxonomy" id="312168"/>
    <lineage>
        <taxon>Bacteria</taxon>
        <taxon>Bacillati</taxon>
        <taxon>Bacillota</taxon>
        <taxon>Clostridia</taxon>
        <taxon>Peptostreptococcales</taxon>
        <taxon>Natronincolaceae</taxon>
        <taxon>Anaerovirgula</taxon>
    </lineage>
</organism>
<dbReference type="CDD" id="cd07487">
    <property type="entry name" value="Peptidases_S8_1"/>
    <property type="match status" value="1"/>
</dbReference>
<dbReference type="InterPro" id="IPR023828">
    <property type="entry name" value="Peptidase_S8_Ser-AS"/>
</dbReference>
<evidence type="ECO:0000256" key="3">
    <source>
        <dbReference type="ARBA" id="ARBA00022801"/>
    </source>
</evidence>
<dbReference type="GO" id="GO:0006508">
    <property type="term" value="P:proteolysis"/>
    <property type="evidence" value="ECO:0007669"/>
    <property type="project" value="UniProtKB-KW"/>
</dbReference>
<dbReference type="PANTHER" id="PTHR43806:SF65">
    <property type="entry name" value="SERINE PROTEASE APRX"/>
    <property type="match status" value="1"/>
</dbReference>
<dbReference type="InterPro" id="IPR015500">
    <property type="entry name" value="Peptidase_S8_subtilisin-rel"/>
</dbReference>
<evidence type="ECO:0000313" key="10">
    <source>
        <dbReference type="Proteomes" id="UP000198304"/>
    </source>
</evidence>
<evidence type="ECO:0000259" key="8">
    <source>
        <dbReference type="Pfam" id="PF00082"/>
    </source>
</evidence>
<dbReference type="AlphaFoldDB" id="A0A238ZW86"/>